<accession>A0A1R2AXJ4</accession>
<keyword evidence="3" id="KW-1185">Reference proteome</keyword>
<organism evidence="2 3">
    <name type="scientific">Stentor coeruleus</name>
    <dbReference type="NCBI Taxonomy" id="5963"/>
    <lineage>
        <taxon>Eukaryota</taxon>
        <taxon>Sar</taxon>
        <taxon>Alveolata</taxon>
        <taxon>Ciliophora</taxon>
        <taxon>Postciliodesmatophora</taxon>
        <taxon>Heterotrichea</taxon>
        <taxon>Heterotrichida</taxon>
        <taxon>Stentoridae</taxon>
        <taxon>Stentor</taxon>
    </lineage>
</organism>
<dbReference type="Proteomes" id="UP000187209">
    <property type="component" value="Unassembled WGS sequence"/>
</dbReference>
<reference evidence="2 3" key="1">
    <citation type="submission" date="2016-11" db="EMBL/GenBank/DDBJ databases">
        <title>The macronuclear genome of Stentor coeruleus: a giant cell with tiny introns.</title>
        <authorList>
            <person name="Slabodnick M."/>
            <person name="Ruby J.G."/>
            <person name="Reiff S.B."/>
            <person name="Swart E.C."/>
            <person name="Gosai S."/>
            <person name="Prabakaran S."/>
            <person name="Witkowska E."/>
            <person name="Larue G.E."/>
            <person name="Fisher S."/>
            <person name="Freeman R.M."/>
            <person name="Gunawardena J."/>
            <person name="Chu W."/>
            <person name="Stover N.A."/>
            <person name="Gregory B.D."/>
            <person name="Nowacki M."/>
            <person name="Derisi J."/>
            <person name="Roy S.W."/>
            <person name="Marshall W.F."/>
            <person name="Sood P."/>
        </authorList>
    </citation>
    <scope>NUCLEOTIDE SEQUENCE [LARGE SCALE GENOMIC DNA]</scope>
    <source>
        <strain evidence="2">WM001</strain>
    </source>
</reference>
<feature type="region of interest" description="Disordered" evidence="1">
    <location>
        <begin position="217"/>
        <end position="256"/>
    </location>
</feature>
<name>A0A1R2AXJ4_9CILI</name>
<gene>
    <name evidence="2" type="ORF">SteCoe_33268</name>
</gene>
<dbReference type="OrthoDB" id="311069at2759"/>
<evidence type="ECO:0000256" key="1">
    <source>
        <dbReference type="SAM" id="MobiDB-lite"/>
    </source>
</evidence>
<comment type="caution">
    <text evidence="2">The sequence shown here is derived from an EMBL/GenBank/DDBJ whole genome shotgun (WGS) entry which is preliminary data.</text>
</comment>
<proteinExistence type="predicted"/>
<dbReference type="AlphaFoldDB" id="A0A1R2AXJ4"/>
<sequence length="256" mass="29269">MSRVKAVSFSENKVGKRIKASKKKLSWALVIDEQELKIDLYLSKLSRKVKVAVNTEIKYTGKQTKGVMFQFTHEFNGHQINLIQQGKIYDLRIDSVSFDFMLMQDKTKNEFTYDYKEPEVQIVEPSVPEPKKVTTNPFEDLFDEPKEEYKDPVIVESQPKKLKPFTIKPPPQQGQFKGVGVFQAPNIQPVKAQLASDLFDNPSKPVSQQARTVSPVPLVMPSFPQADNPFKTGNPFNNSPKAHQPNYYYTGPNYHK</sequence>
<protein>
    <submittedName>
        <fullName evidence="2">Uncharacterized protein</fullName>
    </submittedName>
</protein>
<evidence type="ECO:0000313" key="3">
    <source>
        <dbReference type="Proteomes" id="UP000187209"/>
    </source>
</evidence>
<dbReference type="EMBL" id="MPUH01001240">
    <property type="protein sequence ID" value="OMJ69100.1"/>
    <property type="molecule type" value="Genomic_DNA"/>
</dbReference>
<evidence type="ECO:0000313" key="2">
    <source>
        <dbReference type="EMBL" id="OMJ69100.1"/>
    </source>
</evidence>